<comment type="similarity">
    <text evidence="4">Belongs to the SDHAF2 family.</text>
</comment>
<evidence type="ECO:0000256" key="1">
    <source>
        <dbReference type="ARBA" id="ARBA00004305"/>
    </source>
</evidence>
<dbReference type="Gene3D" id="1.10.150.250">
    <property type="entry name" value="Flavinator of succinate dehydrogenase"/>
    <property type="match status" value="1"/>
</dbReference>
<dbReference type="HAMAP" id="MF_03057">
    <property type="entry name" value="SDHAF2"/>
    <property type="match status" value="1"/>
</dbReference>
<gene>
    <name evidence="5" type="ORF">PV328_007594</name>
</gene>
<dbReference type="InterPro" id="IPR028882">
    <property type="entry name" value="SDHAF2"/>
</dbReference>
<reference evidence="5" key="1">
    <citation type="journal article" date="2023" name="bioRxiv">
        <title>Scaffold-level genome assemblies of two parasitoid biocontrol wasps reveal the parthenogenesis mechanism and an associated novel virus.</title>
        <authorList>
            <person name="Inwood S."/>
            <person name="Skelly J."/>
            <person name="Guhlin J."/>
            <person name="Harrop T."/>
            <person name="Goldson S."/>
            <person name="Dearden P."/>
        </authorList>
    </citation>
    <scope>NUCLEOTIDE SEQUENCE</scope>
    <source>
        <strain evidence="5">Irish</strain>
        <tissue evidence="5">Whole body</tissue>
    </source>
</reference>
<dbReference type="SUPFAM" id="SSF109910">
    <property type="entry name" value="YgfY-like"/>
    <property type="match status" value="1"/>
</dbReference>
<evidence type="ECO:0000256" key="3">
    <source>
        <dbReference type="ARBA" id="ARBA00023186"/>
    </source>
</evidence>
<dbReference type="GO" id="GO:0006099">
    <property type="term" value="P:tricarboxylic acid cycle"/>
    <property type="evidence" value="ECO:0007669"/>
    <property type="project" value="TreeGrafter"/>
</dbReference>
<keyword evidence="6" id="KW-1185">Reference proteome</keyword>
<keyword evidence="2 4" id="KW-0496">Mitochondrion</keyword>
<comment type="subunit">
    <text evidence="4">Interacts with the flavoprotein subunit within the SDH catalytic dimer.</text>
</comment>
<dbReference type="Proteomes" id="UP001168990">
    <property type="component" value="Unassembled WGS sequence"/>
</dbReference>
<dbReference type="AlphaFoldDB" id="A0AA39C922"/>
<dbReference type="FunFam" id="1.10.150.250:FF:000002">
    <property type="entry name" value="Succinate dehydrogenase assembly factor 2, mitochondrial"/>
    <property type="match status" value="1"/>
</dbReference>
<accession>A0AA39C922</accession>
<reference evidence="5" key="2">
    <citation type="submission" date="2023-03" db="EMBL/GenBank/DDBJ databases">
        <authorList>
            <person name="Inwood S.N."/>
            <person name="Skelly J.G."/>
            <person name="Guhlin J."/>
            <person name="Harrop T.W.R."/>
            <person name="Goldson S.G."/>
            <person name="Dearden P.K."/>
        </authorList>
    </citation>
    <scope>NUCLEOTIDE SEQUENCE</scope>
    <source>
        <strain evidence="5">Irish</strain>
        <tissue evidence="5">Whole body</tissue>
    </source>
</reference>
<dbReference type="InterPro" id="IPR005631">
    <property type="entry name" value="SDH"/>
</dbReference>
<sequence length="166" mass="19434">MNCMLRQCNKFVNCRPVAIPDATCSWMINNINNNIGNNNINIIRNKSDEIVHLEGNEPTIPPYVERQGENVELKRARLLYQSRKRGMLENGLVLSTFAKKYLNTFNDDQLKLYDHLINLPSNDWDLFYWAAGVKQTPDEFNNEIMDLLKKHVRNDDRQSRIIQPDL</sequence>
<evidence type="ECO:0000313" key="5">
    <source>
        <dbReference type="EMBL" id="KAK0160162.1"/>
    </source>
</evidence>
<proteinExistence type="inferred from homology"/>
<dbReference type="GO" id="GO:0034553">
    <property type="term" value="P:mitochondrial respiratory chain complex II assembly"/>
    <property type="evidence" value="ECO:0007669"/>
    <property type="project" value="TreeGrafter"/>
</dbReference>
<dbReference type="GO" id="GO:0006121">
    <property type="term" value="P:mitochondrial electron transport, succinate to ubiquinone"/>
    <property type="evidence" value="ECO:0007669"/>
    <property type="project" value="UniProtKB-UniRule"/>
</dbReference>
<evidence type="ECO:0000256" key="2">
    <source>
        <dbReference type="ARBA" id="ARBA00023128"/>
    </source>
</evidence>
<dbReference type="InterPro" id="IPR036714">
    <property type="entry name" value="SDH_sf"/>
</dbReference>
<comment type="subcellular location">
    <subcellularLocation>
        <location evidence="1 4">Mitochondrion matrix</location>
    </subcellularLocation>
</comment>
<keyword evidence="3 4" id="KW-0143">Chaperone</keyword>
<comment type="function">
    <text evidence="4">Plays an essential role in the assembly of succinate dehydrogenase (SDH), an enzyme complex (also referred to as respiratory complex II) that is a component of both the tricarboxylic acid (TCA) cycle and the mitochondrial electron transport chain, and which couples the oxidation of succinate to fumarate with the reduction of ubiquinone (coenzyme Q) to ubiquinol. Required for flavinylation (covalent attachment of FAD) of the flavoprotein subunit of the SDH catalytic dimer.</text>
</comment>
<dbReference type="GO" id="GO:0005759">
    <property type="term" value="C:mitochondrial matrix"/>
    <property type="evidence" value="ECO:0007669"/>
    <property type="project" value="UniProtKB-SubCell"/>
</dbReference>
<evidence type="ECO:0000256" key="4">
    <source>
        <dbReference type="HAMAP-Rule" id="MF_03057"/>
    </source>
</evidence>
<name>A0AA39C922_9HYME</name>
<comment type="caution">
    <text evidence="5">The sequence shown here is derived from an EMBL/GenBank/DDBJ whole genome shotgun (WGS) entry which is preliminary data.</text>
</comment>
<dbReference type="PANTHER" id="PTHR12469:SF2">
    <property type="entry name" value="SUCCINATE DEHYDROGENASE ASSEMBLY FACTOR 2, MITOCHONDRIAL"/>
    <property type="match status" value="1"/>
</dbReference>
<dbReference type="PANTHER" id="PTHR12469">
    <property type="entry name" value="PROTEIN EMI5 HOMOLOG, MITOCHONDRIAL"/>
    <property type="match status" value="1"/>
</dbReference>
<evidence type="ECO:0000313" key="6">
    <source>
        <dbReference type="Proteomes" id="UP001168990"/>
    </source>
</evidence>
<organism evidence="5 6">
    <name type="scientific">Microctonus aethiopoides</name>
    <dbReference type="NCBI Taxonomy" id="144406"/>
    <lineage>
        <taxon>Eukaryota</taxon>
        <taxon>Metazoa</taxon>
        <taxon>Ecdysozoa</taxon>
        <taxon>Arthropoda</taxon>
        <taxon>Hexapoda</taxon>
        <taxon>Insecta</taxon>
        <taxon>Pterygota</taxon>
        <taxon>Neoptera</taxon>
        <taxon>Endopterygota</taxon>
        <taxon>Hymenoptera</taxon>
        <taxon>Apocrita</taxon>
        <taxon>Ichneumonoidea</taxon>
        <taxon>Braconidae</taxon>
        <taxon>Euphorinae</taxon>
        <taxon>Microctonus</taxon>
    </lineage>
</organism>
<protein>
    <recommendedName>
        <fullName evidence="4">Succinate dehydrogenase assembly factor 2, mitochondrial</fullName>
        <shortName evidence="4">SDH assembly factor 2</shortName>
        <shortName evidence="4">SDHAF2</shortName>
    </recommendedName>
</protein>
<dbReference type="EMBL" id="JAQQBS010001423">
    <property type="protein sequence ID" value="KAK0160162.1"/>
    <property type="molecule type" value="Genomic_DNA"/>
</dbReference>
<dbReference type="Pfam" id="PF03937">
    <property type="entry name" value="Sdh5"/>
    <property type="match status" value="1"/>
</dbReference>